<protein>
    <submittedName>
        <fullName evidence="1">48_t:CDS:1</fullName>
    </submittedName>
</protein>
<reference evidence="1" key="1">
    <citation type="submission" date="2021-06" db="EMBL/GenBank/DDBJ databases">
        <authorList>
            <person name="Kallberg Y."/>
            <person name="Tangrot J."/>
            <person name="Rosling A."/>
        </authorList>
    </citation>
    <scope>NUCLEOTIDE SEQUENCE</scope>
    <source>
        <strain evidence="1">CL356</strain>
    </source>
</reference>
<gene>
    <name evidence="1" type="ORF">ACOLOM_LOCUS9380</name>
</gene>
<dbReference type="EMBL" id="CAJVPT010027043">
    <property type="protein sequence ID" value="CAG8681951.1"/>
    <property type="molecule type" value="Genomic_DNA"/>
</dbReference>
<proteinExistence type="predicted"/>
<dbReference type="Proteomes" id="UP000789525">
    <property type="component" value="Unassembled WGS sequence"/>
</dbReference>
<evidence type="ECO:0000313" key="2">
    <source>
        <dbReference type="Proteomes" id="UP000789525"/>
    </source>
</evidence>
<keyword evidence="2" id="KW-1185">Reference proteome</keyword>
<comment type="caution">
    <text evidence="1">The sequence shown here is derived from an EMBL/GenBank/DDBJ whole genome shotgun (WGS) entry which is preliminary data.</text>
</comment>
<evidence type="ECO:0000313" key="1">
    <source>
        <dbReference type="EMBL" id="CAG8681951.1"/>
    </source>
</evidence>
<accession>A0ACA9NZK6</accession>
<sequence>ANRLEELLDRFYLDLPEILKCDFTNGAPNELPPPHVLTLNMQYWNAVRTPQRRESPDSVNSPADSDVLRATSARALDICKRAAGHEVVFLACLSIDQNPVSYQGEESGETIRHLQQSMEALKEISVLWPSAGRAWELIKGTSRLNFADGLENPSDVSYGYPQGRSAQSSFYSTANDPSGAPRGFIQSNTSAEQSLPPWGTNDSSSVRQPFNPSISHTRSASAGSYRDYGNNTAMPHFWSDPFTDSTLLTSNYYGLPMAMDQSVGTSLDQQAGSGYGRVNYTPFDAPNF</sequence>
<feature type="non-terminal residue" evidence="1">
    <location>
        <position position="1"/>
    </location>
</feature>
<organism evidence="1 2">
    <name type="scientific">Acaulospora colombiana</name>
    <dbReference type="NCBI Taxonomy" id="27376"/>
    <lineage>
        <taxon>Eukaryota</taxon>
        <taxon>Fungi</taxon>
        <taxon>Fungi incertae sedis</taxon>
        <taxon>Mucoromycota</taxon>
        <taxon>Glomeromycotina</taxon>
        <taxon>Glomeromycetes</taxon>
        <taxon>Diversisporales</taxon>
        <taxon>Acaulosporaceae</taxon>
        <taxon>Acaulospora</taxon>
    </lineage>
</organism>
<name>A0ACA9NZK6_9GLOM</name>